<keyword evidence="1" id="KW-0472">Membrane</keyword>
<dbReference type="Proteomes" id="UP000191980">
    <property type="component" value="Unassembled WGS sequence"/>
</dbReference>
<gene>
    <name evidence="2" type="ORF">AU255_02335</name>
</gene>
<feature type="transmembrane region" description="Helical" evidence="1">
    <location>
        <begin position="203"/>
        <end position="221"/>
    </location>
</feature>
<dbReference type="RefSeq" id="WP_080521389.1">
    <property type="nucleotide sequence ID" value="NZ_LPUF01000001.1"/>
</dbReference>
<protein>
    <submittedName>
        <fullName evidence="2">Uncharacterized protein</fullName>
    </submittedName>
</protein>
<proteinExistence type="predicted"/>
<accession>A0A1V8M5I5</accession>
<feature type="transmembrane region" description="Helical" evidence="1">
    <location>
        <begin position="21"/>
        <end position="38"/>
    </location>
</feature>
<feature type="transmembrane region" description="Helical" evidence="1">
    <location>
        <begin position="58"/>
        <end position="78"/>
    </location>
</feature>
<feature type="transmembrane region" description="Helical" evidence="1">
    <location>
        <begin position="227"/>
        <end position="248"/>
    </location>
</feature>
<evidence type="ECO:0000313" key="2">
    <source>
        <dbReference type="EMBL" id="OQK16766.1"/>
    </source>
</evidence>
<name>A0A1V8M5I5_9GAMM</name>
<evidence type="ECO:0000313" key="3">
    <source>
        <dbReference type="Proteomes" id="UP000191980"/>
    </source>
</evidence>
<dbReference type="EMBL" id="LPUF01000001">
    <property type="protein sequence ID" value="OQK16766.1"/>
    <property type="molecule type" value="Genomic_DNA"/>
</dbReference>
<feature type="transmembrane region" description="Helical" evidence="1">
    <location>
        <begin position="269"/>
        <end position="288"/>
    </location>
</feature>
<organism evidence="2 3">
    <name type="scientific">Methyloprofundus sedimenti</name>
    <dbReference type="NCBI Taxonomy" id="1420851"/>
    <lineage>
        <taxon>Bacteria</taxon>
        <taxon>Pseudomonadati</taxon>
        <taxon>Pseudomonadota</taxon>
        <taxon>Gammaproteobacteria</taxon>
        <taxon>Methylococcales</taxon>
        <taxon>Methylococcaceae</taxon>
        <taxon>Methyloprofundus</taxon>
    </lineage>
</organism>
<dbReference type="STRING" id="1420851.AU255_02335"/>
<evidence type="ECO:0000256" key="1">
    <source>
        <dbReference type="SAM" id="Phobius"/>
    </source>
</evidence>
<reference evidence="2 3" key="1">
    <citation type="submission" date="2015-12" db="EMBL/GenBank/DDBJ databases">
        <authorList>
            <person name="Shamseldin A."/>
            <person name="Moawad H."/>
            <person name="Abd El-Rahim W.M."/>
            <person name="Sadowsky M.J."/>
        </authorList>
    </citation>
    <scope>NUCLEOTIDE SEQUENCE [LARGE SCALE GENOMIC DNA]</scope>
    <source>
        <strain evidence="2 3">WF1</strain>
    </source>
</reference>
<feature type="transmembrane region" description="Helical" evidence="1">
    <location>
        <begin position="143"/>
        <end position="164"/>
    </location>
</feature>
<dbReference type="OrthoDB" id="6811319at2"/>
<keyword evidence="3" id="KW-1185">Reference proteome</keyword>
<comment type="caution">
    <text evidence="2">The sequence shown here is derived from an EMBL/GenBank/DDBJ whole genome shotgun (WGS) entry which is preliminary data.</text>
</comment>
<keyword evidence="1" id="KW-1133">Transmembrane helix</keyword>
<sequence>MTTLTASPAQGNAPLAVSYKLLLSLYAIIPLCMILQLTDSYAFGGALLQFLPSSPSHFIIFQLLFGTPHILASGILITTNKEYFTFYQKKILFMTLALMLFFSIASQVLSYYVLYIMVASWTVYHVLKQQHGVGRGIYQLPGWAFYLLLWLSIGAGISVYMGIFLKNTLTVQQAEWVKQAAGGLIICLLLCTFWCQRYVKTRFGCLFMWSNSLLIITSFYFYAQQYYFLAILIPRLVHDATAYVFYVTHDVNKHAGHPQNFLYRWAAKIKLNVFIVLPLLSFALTFLLQRYGDQWVDALTQFFFGMEIRQAVTVGLIGYFSLMHYYTEAFTWKYGSPYRKYIRFKP</sequence>
<feature type="transmembrane region" description="Helical" evidence="1">
    <location>
        <begin position="308"/>
        <end position="326"/>
    </location>
</feature>
<feature type="transmembrane region" description="Helical" evidence="1">
    <location>
        <begin position="111"/>
        <end position="127"/>
    </location>
</feature>
<dbReference type="AlphaFoldDB" id="A0A1V8M5I5"/>
<keyword evidence="1" id="KW-0812">Transmembrane</keyword>